<evidence type="ECO:0000256" key="1">
    <source>
        <dbReference type="ARBA" id="ARBA00023002"/>
    </source>
</evidence>
<proteinExistence type="inferred from homology"/>
<dbReference type="InterPro" id="IPR050740">
    <property type="entry name" value="Aldehyde_DH_Superfamily"/>
</dbReference>
<dbReference type="InterPro" id="IPR016162">
    <property type="entry name" value="Ald_DH_N"/>
</dbReference>
<dbReference type="Pfam" id="PF00171">
    <property type="entry name" value="Aldedh"/>
    <property type="match status" value="1"/>
</dbReference>
<dbReference type="InterPro" id="IPR016161">
    <property type="entry name" value="Ald_DH/histidinol_DH"/>
</dbReference>
<feature type="domain" description="Aldehyde dehydrogenase" evidence="4">
    <location>
        <begin position="4"/>
        <end position="166"/>
    </location>
</feature>
<evidence type="ECO:0000313" key="6">
    <source>
        <dbReference type="Proteomes" id="UP000000753"/>
    </source>
</evidence>
<dbReference type="GO" id="GO:0004777">
    <property type="term" value="F:succinate-semialdehyde dehydrogenase (NAD+) activity"/>
    <property type="evidence" value="ECO:0007669"/>
    <property type="project" value="TreeGrafter"/>
</dbReference>
<comment type="similarity">
    <text evidence="3">Belongs to the aldehyde dehydrogenase family.</text>
</comment>
<evidence type="ECO:0000259" key="4">
    <source>
        <dbReference type="Pfam" id="PF00171"/>
    </source>
</evidence>
<protein>
    <submittedName>
        <fullName evidence="5">Aldehyde dehydrogenase (NAD+)</fullName>
    </submittedName>
</protein>
<dbReference type="PROSITE" id="PS00687">
    <property type="entry name" value="ALDEHYDE_DEHYDR_GLU"/>
    <property type="match status" value="1"/>
</dbReference>
<dbReference type="InterPro" id="IPR029510">
    <property type="entry name" value="Ald_DH_CS_GLU"/>
</dbReference>
<accession>B8CMC0</accession>
<dbReference type="PANTHER" id="PTHR43353:SF6">
    <property type="entry name" value="CYTOPLASMIC ALDEHYDE DEHYDROGENASE (EUROFUNG)"/>
    <property type="match status" value="1"/>
</dbReference>
<dbReference type="Gene3D" id="3.40.309.10">
    <property type="entry name" value="Aldehyde Dehydrogenase, Chain A, domain 2"/>
    <property type="match status" value="1"/>
</dbReference>
<keyword evidence="1 3" id="KW-0560">Oxidoreductase</keyword>
<feature type="active site" evidence="2">
    <location>
        <position position="34"/>
    </location>
</feature>
<dbReference type="InterPro" id="IPR015590">
    <property type="entry name" value="Aldehyde_DH_dom"/>
</dbReference>
<dbReference type="InterPro" id="IPR016163">
    <property type="entry name" value="Ald_DH_C"/>
</dbReference>
<dbReference type="Gene3D" id="3.40.605.10">
    <property type="entry name" value="Aldehyde Dehydrogenase, Chain A, domain 1"/>
    <property type="match status" value="1"/>
</dbReference>
<dbReference type="EMBL" id="CP000472">
    <property type="protein sequence ID" value="ACJ29177.1"/>
    <property type="molecule type" value="Genomic_DNA"/>
</dbReference>
<dbReference type="STRING" id="225849.swp_2434"/>
<dbReference type="SUPFAM" id="SSF53720">
    <property type="entry name" value="ALDH-like"/>
    <property type="match status" value="1"/>
</dbReference>
<dbReference type="GO" id="GO:0009450">
    <property type="term" value="P:gamma-aminobutyric acid catabolic process"/>
    <property type="evidence" value="ECO:0007669"/>
    <property type="project" value="TreeGrafter"/>
</dbReference>
<dbReference type="KEGG" id="swp:swp_2434"/>
<evidence type="ECO:0000256" key="3">
    <source>
        <dbReference type="RuleBase" id="RU003345"/>
    </source>
</evidence>
<organism evidence="5 6">
    <name type="scientific">Shewanella piezotolerans (strain WP3 / JCM 13877)</name>
    <dbReference type="NCBI Taxonomy" id="225849"/>
    <lineage>
        <taxon>Bacteria</taxon>
        <taxon>Pseudomonadati</taxon>
        <taxon>Pseudomonadota</taxon>
        <taxon>Gammaproteobacteria</taxon>
        <taxon>Alteromonadales</taxon>
        <taxon>Shewanellaceae</taxon>
        <taxon>Shewanella</taxon>
    </lineage>
</organism>
<evidence type="ECO:0000256" key="2">
    <source>
        <dbReference type="PROSITE-ProRule" id="PRU10007"/>
    </source>
</evidence>
<dbReference type="Proteomes" id="UP000000753">
    <property type="component" value="Chromosome"/>
</dbReference>
<dbReference type="eggNOG" id="COG1012">
    <property type="taxonomic scope" value="Bacteria"/>
</dbReference>
<reference evidence="5 6" key="1">
    <citation type="journal article" date="2008" name="PLoS ONE">
        <title>Environmental adaptation: genomic analysis of the piezotolerant and psychrotolerant deep-sea iron reducing bacterium Shewanella piezotolerans WP3.</title>
        <authorList>
            <person name="Wang F."/>
            <person name="Wang J."/>
            <person name="Jian H."/>
            <person name="Zhang B."/>
            <person name="Li S."/>
            <person name="Wang F."/>
            <person name="Zeng X."/>
            <person name="Gao L."/>
            <person name="Bartlett D.H."/>
            <person name="Yu J."/>
            <person name="Hu S."/>
            <person name="Xiao X."/>
        </authorList>
    </citation>
    <scope>NUCLEOTIDE SEQUENCE [LARGE SCALE GENOMIC DNA]</scope>
    <source>
        <strain evidence="6">WP3 / JCM 13877</strain>
    </source>
</reference>
<gene>
    <name evidence="5" type="ordered locus">swp_2434</name>
</gene>
<name>B8CMC0_SHEPW</name>
<keyword evidence="6" id="KW-1185">Reference proteome</keyword>
<evidence type="ECO:0000313" key="5">
    <source>
        <dbReference type="EMBL" id="ACJ29177.1"/>
    </source>
</evidence>
<dbReference type="AlphaFoldDB" id="B8CMC0"/>
<sequence>MNCDVKMVAFTGSLAAGKHIMASAASSLKRLVMELGGNDPMIVMASVNIDKAVQFAVASSFENAGQMCTSTKRIYVEQRIAEEFEQKEVALASRYQLGAWDKLGVNIVPMVNAKQHCKVVSHLKDAELKGAKFLLVHADYQPPFIQPTVVTNITTDMLLAQDGTFALLSR</sequence>
<dbReference type="PANTHER" id="PTHR43353">
    <property type="entry name" value="SUCCINATE-SEMIALDEHYDE DEHYDROGENASE, MITOCHONDRIAL"/>
    <property type="match status" value="1"/>
</dbReference>
<dbReference type="HOGENOM" id="CLU_1569636_0_0_6"/>